<feature type="non-terminal residue" evidence="1">
    <location>
        <position position="189"/>
    </location>
</feature>
<dbReference type="Proteomes" id="UP000727407">
    <property type="component" value="Unassembled WGS sequence"/>
</dbReference>
<evidence type="ECO:0000313" key="1">
    <source>
        <dbReference type="EMBL" id="KAF5888135.1"/>
    </source>
</evidence>
<comment type="caution">
    <text evidence="1">The sequence shown here is derived from an EMBL/GenBank/DDBJ whole genome shotgun (WGS) entry which is preliminary data.</text>
</comment>
<accession>A0A8J4TVK3</accession>
<gene>
    <name evidence="1" type="ORF">DAT39_022017</name>
</gene>
<name>A0A8J4TVK3_CLAMG</name>
<organism evidence="1 2">
    <name type="scientific">Clarias magur</name>
    <name type="common">Asian catfish</name>
    <name type="synonym">Macropteronotus magur</name>
    <dbReference type="NCBI Taxonomy" id="1594786"/>
    <lineage>
        <taxon>Eukaryota</taxon>
        <taxon>Metazoa</taxon>
        <taxon>Chordata</taxon>
        <taxon>Craniata</taxon>
        <taxon>Vertebrata</taxon>
        <taxon>Euteleostomi</taxon>
        <taxon>Actinopterygii</taxon>
        <taxon>Neopterygii</taxon>
        <taxon>Teleostei</taxon>
        <taxon>Ostariophysi</taxon>
        <taxon>Siluriformes</taxon>
        <taxon>Clariidae</taxon>
        <taxon>Clarias</taxon>
    </lineage>
</organism>
<protein>
    <submittedName>
        <fullName evidence="1">Uncharacterized protein</fullName>
    </submittedName>
</protein>
<keyword evidence="2" id="KW-1185">Reference proteome</keyword>
<sequence>MGLGLAHPHDNVFWQFANWTARQYTNESCYVCQVVPPSTNQHSLKTKNASLTDTLITVARVCITDNCLNTNTSTSNFTHANYTEKSEIRWCENNTDKGSCVTALRTVLKISKRDVPRVLTFKALVSGRFPTCFVGLGNVTVGNTSIRHCNRTYWPYGENHTCDGNHSCSDIHPGAQGTTVMPLDWFWVC</sequence>
<evidence type="ECO:0000313" key="2">
    <source>
        <dbReference type="Proteomes" id="UP000727407"/>
    </source>
</evidence>
<dbReference type="EMBL" id="QNUK01001030">
    <property type="protein sequence ID" value="KAF5888135.1"/>
    <property type="molecule type" value="Genomic_DNA"/>
</dbReference>
<dbReference type="OrthoDB" id="9950230at2759"/>
<reference evidence="1" key="1">
    <citation type="submission" date="2020-07" db="EMBL/GenBank/DDBJ databases">
        <title>Clarias magur genome sequencing, assembly and annotation.</title>
        <authorList>
            <person name="Kushwaha B."/>
            <person name="Kumar R."/>
            <person name="Das P."/>
            <person name="Joshi C.G."/>
            <person name="Kumar D."/>
            <person name="Nagpure N.S."/>
            <person name="Pandey M."/>
            <person name="Agarwal S."/>
            <person name="Srivastava S."/>
            <person name="Singh M."/>
            <person name="Sahoo L."/>
            <person name="Jayasankar P."/>
            <person name="Meher P.K."/>
            <person name="Koringa P.G."/>
            <person name="Iquebal M.A."/>
            <person name="Das S.P."/>
            <person name="Bit A."/>
            <person name="Patnaik S."/>
            <person name="Patel N."/>
            <person name="Shah T.M."/>
            <person name="Hinsu A."/>
            <person name="Jena J.K."/>
        </authorList>
    </citation>
    <scope>NUCLEOTIDE SEQUENCE</scope>
    <source>
        <strain evidence="1">CIFAMagur01</strain>
        <tissue evidence="1">Testis</tissue>
    </source>
</reference>
<dbReference type="AlphaFoldDB" id="A0A8J4TVK3"/>
<proteinExistence type="predicted"/>